<dbReference type="InterPro" id="IPR014284">
    <property type="entry name" value="RNA_pol_sigma-70_dom"/>
</dbReference>
<keyword evidence="2" id="KW-0805">Transcription regulation</keyword>
<evidence type="ECO:0000259" key="5">
    <source>
        <dbReference type="Pfam" id="PF04542"/>
    </source>
</evidence>
<evidence type="ECO:0000256" key="2">
    <source>
        <dbReference type="ARBA" id="ARBA00023015"/>
    </source>
</evidence>
<evidence type="ECO:0000256" key="4">
    <source>
        <dbReference type="ARBA" id="ARBA00023163"/>
    </source>
</evidence>
<protein>
    <submittedName>
        <fullName evidence="7">RNA polymerase ECF-type sigma factor</fullName>
    </submittedName>
</protein>
<dbReference type="InterPro" id="IPR036388">
    <property type="entry name" value="WH-like_DNA-bd_sf"/>
</dbReference>
<dbReference type="NCBIfam" id="TIGR02937">
    <property type="entry name" value="sigma70-ECF"/>
    <property type="match status" value="1"/>
</dbReference>
<feature type="domain" description="RNA polymerase sigma-70 region 2" evidence="5">
    <location>
        <begin position="22"/>
        <end position="90"/>
    </location>
</feature>
<dbReference type="InterPro" id="IPR013324">
    <property type="entry name" value="RNA_pol_sigma_r3/r4-like"/>
</dbReference>
<feature type="domain" description="RNA polymerase sigma factor 70 region 4 type 2" evidence="6">
    <location>
        <begin position="121"/>
        <end position="172"/>
    </location>
</feature>
<keyword evidence="3" id="KW-0731">Sigma factor</keyword>
<keyword evidence="4" id="KW-0804">Transcription</keyword>
<dbReference type="Pfam" id="PF04542">
    <property type="entry name" value="Sigma70_r2"/>
    <property type="match status" value="1"/>
</dbReference>
<dbReference type="Gene3D" id="1.10.10.10">
    <property type="entry name" value="Winged helix-like DNA-binding domain superfamily/Winged helix DNA-binding domain"/>
    <property type="match status" value="1"/>
</dbReference>
<dbReference type="CDD" id="cd06171">
    <property type="entry name" value="Sigma70_r4"/>
    <property type="match status" value="1"/>
</dbReference>
<dbReference type="GO" id="GO:0006352">
    <property type="term" value="P:DNA-templated transcription initiation"/>
    <property type="evidence" value="ECO:0007669"/>
    <property type="project" value="InterPro"/>
</dbReference>
<comment type="caution">
    <text evidence="7">The sequence shown here is derived from an EMBL/GenBank/DDBJ whole genome shotgun (WGS) entry which is preliminary data.</text>
</comment>
<dbReference type="SUPFAM" id="SSF88946">
    <property type="entry name" value="Sigma2 domain of RNA polymerase sigma factors"/>
    <property type="match status" value="1"/>
</dbReference>
<dbReference type="GO" id="GO:0016987">
    <property type="term" value="F:sigma factor activity"/>
    <property type="evidence" value="ECO:0007669"/>
    <property type="project" value="UniProtKB-KW"/>
</dbReference>
<dbReference type="PANTHER" id="PTHR43133:SF57">
    <property type="entry name" value="RNA POLYMERASE SIGMA-70 FACTOR"/>
    <property type="match status" value="1"/>
</dbReference>
<gene>
    <name evidence="7" type="ORF">UY23_C0001G0126</name>
</gene>
<dbReference type="EMBL" id="LCPF01000001">
    <property type="protein sequence ID" value="KKU91520.1"/>
    <property type="molecule type" value="Genomic_DNA"/>
</dbReference>
<dbReference type="InterPro" id="IPR013249">
    <property type="entry name" value="RNA_pol_sigma70_r4_t2"/>
</dbReference>
<comment type="similarity">
    <text evidence="1">Belongs to the sigma-70 factor family. ECF subfamily.</text>
</comment>
<dbReference type="SUPFAM" id="SSF88659">
    <property type="entry name" value="Sigma3 and sigma4 domains of RNA polymerase sigma factors"/>
    <property type="match status" value="1"/>
</dbReference>
<evidence type="ECO:0000256" key="3">
    <source>
        <dbReference type="ARBA" id="ARBA00023082"/>
    </source>
</evidence>
<sequence length="183" mass="21116">MKEEDKLVNKAKNGEARAFGQLYDTYLTPIYRFVFLRVGGSKADAEDICHQTFLKAWQNIKDYEFQGFPFSSWLYRIAQNTVIDYYRTKKPNLDMEIVPEDALSETSAIDEKIDRDFELRTVRLAIAKLEPDQQNVILMKFVNDLSNKEIAAVLGKSEGAIRVIQHRALKQLKKHVDDTKGPD</sequence>
<evidence type="ECO:0000313" key="7">
    <source>
        <dbReference type="EMBL" id="KKU91520.1"/>
    </source>
</evidence>
<name>A0A0G1XB26_9BACT</name>
<dbReference type="InterPro" id="IPR039425">
    <property type="entry name" value="RNA_pol_sigma-70-like"/>
</dbReference>
<dbReference type="InterPro" id="IPR013325">
    <property type="entry name" value="RNA_pol_sigma_r2"/>
</dbReference>
<dbReference type="Proteomes" id="UP000034956">
    <property type="component" value="Unassembled WGS sequence"/>
</dbReference>
<reference evidence="7 8" key="1">
    <citation type="journal article" date="2015" name="Nature">
        <title>rRNA introns, odd ribosomes, and small enigmatic genomes across a large radiation of phyla.</title>
        <authorList>
            <person name="Brown C.T."/>
            <person name="Hug L.A."/>
            <person name="Thomas B.C."/>
            <person name="Sharon I."/>
            <person name="Castelle C.J."/>
            <person name="Singh A."/>
            <person name="Wilkins M.J."/>
            <person name="Williams K.H."/>
            <person name="Banfield J.F."/>
        </authorList>
    </citation>
    <scope>NUCLEOTIDE SEQUENCE [LARGE SCALE GENOMIC DNA]</scope>
</reference>
<dbReference type="InterPro" id="IPR007627">
    <property type="entry name" value="RNA_pol_sigma70_r2"/>
</dbReference>
<evidence type="ECO:0000259" key="6">
    <source>
        <dbReference type="Pfam" id="PF08281"/>
    </source>
</evidence>
<evidence type="ECO:0000256" key="1">
    <source>
        <dbReference type="ARBA" id="ARBA00010641"/>
    </source>
</evidence>
<proteinExistence type="inferred from homology"/>
<dbReference type="GO" id="GO:0003677">
    <property type="term" value="F:DNA binding"/>
    <property type="evidence" value="ECO:0007669"/>
    <property type="project" value="InterPro"/>
</dbReference>
<dbReference type="Gene3D" id="1.10.1740.10">
    <property type="match status" value="1"/>
</dbReference>
<evidence type="ECO:0000313" key="8">
    <source>
        <dbReference type="Proteomes" id="UP000034956"/>
    </source>
</evidence>
<dbReference type="Pfam" id="PF08281">
    <property type="entry name" value="Sigma70_r4_2"/>
    <property type="match status" value="1"/>
</dbReference>
<organism evidence="7 8">
    <name type="scientific">Candidatus Jorgensenbacteria bacterium GW2011_GWA1_48_11</name>
    <dbReference type="NCBI Taxonomy" id="1618660"/>
    <lineage>
        <taxon>Bacteria</taxon>
        <taxon>Candidatus Joergenseniibacteriota</taxon>
    </lineage>
</organism>
<dbReference type="AlphaFoldDB" id="A0A0G1XB26"/>
<dbReference type="PANTHER" id="PTHR43133">
    <property type="entry name" value="RNA POLYMERASE ECF-TYPE SIGMA FACTO"/>
    <property type="match status" value="1"/>
</dbReference>
<accession>A0A0G1XB26</accession>